<feature type="binding site" evidence="17">
    <location>
        <position position="63"/>
    </location>
    <ligand>
        <name>[4Fe-4S] cluster</name>
        <dbReference type="ChEBI" id="CHEBI:49883"/>
        <note>4Fe-4S-S-AdoMet</note>
    </ligand>
</feature>
<dbReference type="FunFam" id="3.80.30.20:FF:000012">
    <property type="entry name" value="Coproporphyrinogen-III oxidase"/>
    <property type="match status" value="1"/>
</dbReference>
<feature type="binding site" evidence="17">
    <location>
        <position position="59"/>
    </location>
    <ligand>
        <name>[4Fe-4S] cluster</name>
        <dbReference type="ChEBI" id="CHEBI:49883"/>
        <note>4Fe-4S-S-AdoMet</note>
    </ligand>
</feature>
<dbReference type="GO" id="GO:0046872">
    <property type="term" value="F:metal ion binding"/>
    <property type="evidence" value="ECO:0007669"/>
    <property type="project" value="UniProtKB-KW"/>
</dbReference>
<dbReference type="InterPro" id="IPR034505">
    <property type="entry name" value="Coproporphyrinogen-III_oxidase"/>
</dbReference>
<evidence type="ECO:0000256" key="12">
    <source>
        <dbReference type="ARBA" id="ARBA00023244"/>
    </source>
</evidence>
<feature type="domain" description="Radical SAM core" evidence="18">
    <location>
        <begin position="44"/>
        <end position="278"/>
    </location>
</feature>
<dbReference type="GO" id="GO:0051989">
    <property type="term" value="F:coproporphyrinogen dehydrogenase activity"/>
    <property type="evidence" value="ECO:0007669"/>
    <property type="project" value="UniProtKB-EC"/>
</dbReference>
<keyword evidence="6 15" id="KW-0963">Cytoplasm</keyword>
<evidence type="ECO:0000256" key="3">
    <source>
        <dbReference type="ARBA" id="ARBA00005493"/>
    </source>
</evidence>
<dbReference type="InterPro" id="IPR023404">
    <property type="entry name" value="rSAM_horseshoe"/>
</dbReference>
<accession>A0A4R1BII5</accession>
<evidence type="ECO:0000256" key="1">
    <source>
        <dbReference type="ARBA" id="ARBA00004496"/>
    </source>
</evidence>
<feature type="binding site" evidence="16">
    <location>
        <position position="143"/>
    </location>
    <ligand>
        <name>S-adenosyl-L-methionine</name>
        <dbReference type="ChEBI" id="CHEBI:59789"/>
        <label>1</label>
    </ligand>
</feature>
<evidence type="ECO:0000256" key="15">
    <source>
        <dbReference type="PIRNR" id="PIRNR000167"/>
    </source>
</evidence>
<evidence type="ECO:0000256" key="10">
    <source>
        <dbReference type="ARBA" id="ARBA00023004"/>
    </source>
</evidence>
<evidence type="ECO:0000256" key="9">
    <source>
        <dbReference type="ARBA" id="ARBA00023002"/>
    </source>
</evidence>
<dbReference type="OrthoDB" id="9808022at2"/>
<dbReference type="AlphaFoldDB" id="A0A4R1BII5"/>
<protein>
    <recommendedName>
        <fullName evidence="15">Coproporphyrinogen-III oxidase</fullName>
        <ecNumber evidence="15">1.3.98.3</ecNumber>
    </recommendedName>
</protein>
<dbReference type="InterPro" id="IPR058240">
    <property type="entry name" value="rSAM_sf"/>
</dbReference>
<feature type="binding site" evidence="16">
    <location>
        <position position="182"/>
    </location>
    <ligand>
        <name>S-adenosyl-L-methionine</name>
        <dbReference type="ChEBI" id="CHEBI:59789"/>
        <label>2</label>
    </ligand>
</feature>
<feature type="binding site" evidence="16">
    <location>
        <position position="327"/>
    </location>
    <ligand>
        <name>S-adenosyl-L-methionine</name>
        <dbReference type="ChEBI" id="CHEBI:59789"/>
        <label>1</label>
    </ligand>
</feature>
<keyword evidence="10 15" id="KW-0408">Iron</keyword>
<name>A0A4R1BII5_9PROT</name>
<feature type="binding site" evidence="16">
    <location>
        <position position="207"/>
    </location>
    <ligand>
        <name>S-adenosyl-L-methionine</name>
        <dbReference type="ChEBI" id="CHEBI:59789"/>
        <label>2</label>
    </ligand>
</feature>
<evidence type="ECO:0000256" key="4">
    <source>
        <dbReference type="ARBA" id="ARBA00011245"/>
    </source>
</evidence>
<dbReference type="SFLD" id="SFLDS00029">
    <property type="entry name" value="Radical_SAM"/>
    <property type="match status" value="1"/>
</dbReference>
<feature type="binding site" evidence="16">
    <location>
        <begin position="65"/>
        <end position="67"/>
    </location>
    <ligand>
        <name>S-adenosyl-L-methionine</name>
        <dbReference type="ChEBI" id="CHEBI:59789"/>
        <label>2</label>
    </ligand>
</feature>
<keyword evidence="8 15" id="KW-0479">Metal-binding</keyword>
<dbReference type="InterPro" id="IPR004558">
    <property type="entry name" value="Coprogen_oxidase_HemN"/>
</dbReference>
<evidence type="ECO:0000313" key="20">
    <source>
        <dbReference type="Proteomes" id="UP000295443"/>
    </source>
</evidence>
<evidence type="ECO:0000256" key="2">
    <source>
        <dbReference type="ARBA" id="ARBA00004785"/>
    </source>
</evidence>
<dbReference type="GO" id="GO:0004109">
    <property type="term" value="F:coproporphyrinogen oxidase activity"/>
    <property type="evidence" value="ECO:0007669"/>
    <property type="project" value="InterPro"/>
</dbReference>
<evidence type="ECO:0000313" key="19">
    <source>
        <dbReference type="EMBL" id="TCJ17089.1"/>
    </source>
</evidence>
<keyword evidence="9 15" id="KW-0560">Oxidoreductase</keyword>
<comment type="subcellular location">
    <subcellularLocation>
        <location evidence="1 15">Cytoplasm</location>
    </subcellularLocation>
</comment>
<comment type="subunit">
    <text evidence="4">Monomer.</text>
</comment>
<comment type="catalytic activity">
    <reaction evidence="14 15">
        <text>coproporphyrinogen III + 2 S-adenosyl-L-methionine = protoporphyrinogen IX + 2 5'-deoxyadenosine + 2 L-methionine + 2 CO2</text>
        <dbReference type="Rhea" id="RHEA:15425"/>
        <dbReference type="ChEBI" id="CHEBI:16526"/>
        <dbReference type="ChEBI" id="CHEBI:17319"/>
        <dbReference type="ChEBI" id="CHEBI:57307"/>
        <dbReference type="ChEBI" id="CHEBI:57309"/>
        <dbReference type="ChEBI" id="CHEBI:57844"/>
        <dbReference type="ChEBI" id="CHEBI:59789"/>
        <dbReference type="EC" id="1.3.98.3"/>
    </reaction>
</comment>
<dbReference type="EC" id="1.3.98.3" evidence="15"/>
<keyword evidence="5 15" id="KW-0004">4Fe-4S</keyword>
<evidence type="ECO:0000259" key="18">
    <source>
        <dbReference type="PROSITE" id="PS51918"/>
    </source>
</evidence>
<evidence type="ECO:0000256" key="7">
    <source>
        <dbReference type="ARBA" id="ARBA00022691"/>
    </source>
</evidence>
<reference evidence="19 20" key="1">
    <citation type="submission" date="2019-03" db="EMBL/GenBank/DDBJ databases">
        <title>Genome sequence of Thiobacillaceae bacterium LSR1, a sulfur-oxidizing bacterium isolated from freshwater sediment.</title>
        <authorList>
            <person name="Li S."/>
        </authorList>
    </citation>
    <scope>NUCLEOTIDE SEQUENCE [LARGE SCALE GENOMIC DNA]</scope>
    <source>
        <strain evidence="19 20">LSR1</strain>
    </source>
</reference>
<comment type="caution">
    <text evidence="19">The sequence shown here is derived from an EMBL/GenBank/DDBJ whole genome shotgun (WGS) entry which is preliminary data.</text>
</comment>
<dbReference type="GO" id="GO:0005737">
    <property type="term" value="C:cytoplasm"/>
    <property type="evidence" value="ECO:0007669"/>
    <property type="project" value="UniProtKB-SubCell"/>
</dbReference>
<dbReference type="SMART" id="SM00729">
    <property type="entry name" value="Elp3"/>
    <property type="match status" value="1"/>
</dbReference>
<keyword evidence="7 15" id="KW-0949">S-adenosyl-L-methionine</keyword>
<feature type="binding site" evidence="16">
    <location>
        <begin position="111"/>
        <end position="112"/>
    </location>
    <ligand>
        <name>S-adenosyl-L-methionine</name>
        <dbReference type="ChEBI" id="CHEBI:59789"/>
        <label>2</label>
    </ligand>
</feature>
<comment type="function">
    <text evidence="13">Involved in the heme biosynthesis. Catalyzes the anaerobic oxidative decarboxylation of propionate groups of rings A and B of coproporphyrinogen III to yield the vinyl groups in protoporphyrinogen IX.</text>
</comment>
<dbReference type="UniPathway" id="UPA00251">
    <property type="reaction ID" value="UER00323"/>
</dbReference>
<evidence type="ECO:0000256" key="5">
    <source>
        <dbReference type="ARBA" id="ARBA00022485"/>
    </source>
</evidence>
<feature type="binding site" evidence="16">
    <location>
        <position position="110"/>
    </location>
    <ligand>
        <name>S-adenosyl-L-methionine</name>
        <dbReference type="ChEBI" id="CHEBI:59789"/>
        <label>1</label>
    </ligand>
</feature>
<dbReference type="PANTHER" id="PTHR13932">
    <property type="entry name" value="COPROPORPHYRINIGEN III OXIDASE"/>
    <property type="match status" value="1"/>
</dbReference>
<feature type="binding site" evidence="16">
    <location>
        <position position="170"/>
    </location>
    <ligand>
        <name>S-adenosyl-L-methionine</name>
        <dbReference type="ChEBI" id="CHEBI:59789"/>
        <label>2</label>
    </ligand>
</feature>
<gene>
    <name evidence="19" type="primary">hemN</name>
    <name evidence="19" type="ORF">EZJ19_03835</name>
</gene>
<dbReference type="InterPro" id="IPR007197">
    <property type="entry name" value="rSAM"/>
</dbReference>
<dbReference type="Proteomes" id="UP000295443">
    <property type="component" value="Unassembled WGS sequence"/>
</dbReference>
<comment type="pathway">
    <text evidence="2 15">Porphyrin-containing compound metabolism; protoporphyrin-IX biosynthesis; protoporphyrinogen-IX from coproporphyrinogen-III (AdoMet route): step 1/1.</text>
</comment>
<dbReference type="Pfam" id="PF06969">
    <property type="entry name" value="HemN_C"/>
    <property type="match status" value="1"/>
</dbReference>
<dbReference type="GO" id="GO:0051539">
    <property type="term" value="F:4 iron, 4 sulfur cluster binding"/>
    <property type="evidence" value="ECO:0007669"/>
    <property type="project" value="UniProtKB-KW"/>
</dbReference>
<proteinExistence type="inferred from homology"/>
<dbReference type="RefSeq" id="WP_131444972.1">
    <property type="nucleotide sequence ID" value="NZ_SJZB01000014.1"/>
</dbReference>
<dbReference type="InterPro" id="IPR010723">
    <property type="entry name" value="HemN_C"/>
</dbReference>
<dbReference type="CDD" id="cd01335">
    <property type="entry name" value="Radical_SAM"/>
    <property type="match status" value="1"/>
</dbReference>
<evidence type="ECO:0000256" key="17">
    <source>
        <dbReference type="PIRSR" id="PIRSR000167-2"/>
    </source>
</evidence>
<dbReference type="SFLD" id="SFLDF00277">
    <property type="entry name" value="oxygen-independent_coproporphy"/>
    <property type="match status" value="1"/>
</dbReference>
<dbReference type="PIRSF" id="PIRSF000167">
    <property type="entry name" value="HemN"/>
    <property type="match status" value="1"/>
</dbReference>
<feature type="binding site" evidence="16">
    <location>
        <position position="241"/>
    </location>
    <ligand>
        <name>S-adenosyl-L-methionine</name>
        <dbReference type="ChEBI" id="CHEBI:59789"/>
        <label>2</label>
    </ligand>
</feature>
<dbReference type="SUPFAM" id="SSF102114">
    <property type="entry name" value="Radical SAM enzymes"/>
    <property type="match status" value="1"/>
</dbReference>
<feature type="binding site" evidence="16">
    <location>
        <position position="53"/>
    </location>
    <ligand>
        <name>S-adenosyl-L-methionine</name>
        <dbReference type="ChEBI" id="CHEBI:59789"/>
        <label>1</label>
    </ligand>
</feature>
<sequence length="456" mass="51930">MTTLTSLLEKYSKPGPRYTSYPTAPYFHEGFTESDWRAELAASQDPARGLSLYFHIPFCDTLCYYCGCNMVATGDYNKAYQYLDFLDREMAQVATLADPSRLVRQLHFGGGTPTYLRPQDIRRLMGMIRNRFNIAEDAEMGCETDPRELTREHLAALRDTGFNRLSIGVQDLDDRVQKAVNRVQPEGMIKEVYGWARELGFASINMDLIVGLPHQSVESFARTLDKVTAWSPDRLAVFSYAHVPWMKKHQKLILEKDLPGFATRLDLQQLIHDRLGAAGYVNIGLDHFAKPDDEIVRAQNQKTLWRNFQGYTTHKNCDIYAFGASSISQTPDTYVQNEKNVKRYQELVADGRLPVERGLRLTRDDQIRRDAITKVMCDLELDKAAFSATWGIDFDSYFADALADLKPLAEDGFVIVEANYVLVTELGRLFLRNIAMCFDAYLKQPAESGPRYSRTA</sequence>
<keyword evidence="11 15" id="KW-0411">Iron-sulfur</keyword>
<dbReference type="SFLD" id="SFLDG01065">
    <property type="entry name" value="anaerobic_coproporphyrinogen-I"/>
    <property type="match status" value="1"/>
</dbReference>
<dbReference type="FunFam" id="1.10.10.920:FF:000001">
    <property type="entry name" value="Coproporphyrinogen-III oxidase"/>
    <property type="match status" value="1"/>
</dbReference>
<comment type="cofactor">
    <cofactor evidence="15 17">
        <name>[4Fe-4S] cluster</name>
        <dbReference type="ChEBI" id="CHEBI:49883"/>
    </cofactor>
    <text evidence="15 17">Binds 1 [4Fe-4S] cluster. The cluster is coordinated with 3 cysteines and an exchangeable S-adenosyl-L-methionine.</text>
</comment>
<dbReference type="GO" id="GO:0006782">
    <property type="term" value="P:protoporphyrinogen IX biosynthetic process"/>
    <property type="evidence" value="ECO:0007669"/>
    <property type="project" value="UniProtKB-UniPathway"/>
</dbReference>
<evidence type="ECO:0000256" key="6">
    <source>
        <dbReference type="ARBA" id="ARBA00022490"/>
    </source>
</evidence>
<keyword evidence="20" id="KW-1185">Reference proteome</keyword>
<dbReference type="NCBIfam" id="TIGR00538">
    <property type="entry name" value="hemN"/>
    <property type="match status" value="1"/>
</dbReference>
<evidence type="ECO:0000256" key="16">
    <source>
        <dbReference type="PIRSR" id="PIRSR000167-1"/>
    </source>
</evidence>
<evidence type="ECO:0000256" key="11">
    <source>
        <dbReference type="ARBA" id="ARBA00023014"/>
    </source>
</evidence>
<dbReference type="Pfam" id="PF04055">
    <property type="entry name" value="Radical_SAM"/>
    <property type="match status" value="1"/>
</dbReference>
<dbReference type="Gene3D" id="1.10.10.920">
    <property type="match status" value="1"/>
</dbReference>
<dbReference type="InterPro" id="IPR006638">
    <property type="entry name" value="Elp3/MiaA/NifB-like_rSAM"/>
</dbReference>
<feature type="binding site" evidence="17">
    <location>
        <position position="66"/>
    </location>
    <ligand>
        <name>[4Fe-4S] cluster</name>
        <dbReference type="ChEBI" id="CHEBI:49883"/>
        <note>4Fe-4S-S-AdoMet</note>
    </ligand>
</feature>
<comment type="similarity">
    <text evidence="3 15">Belongs to the anaerobic coproporphyrinogen-III oxidase family.</text>
</comment>
<dbReference type="Gene3D" id="3.80.30.20">
    <property type="entry name" value="tm_1862 like domain"/>
    <property type="match status" value="1"/>
</dbReference>
<organism evidence="19 20">
    <name type="scientific">Parasulfuritortus cantonensis</name>
    <dbReference type="NCBI Taxonomy" id="2528202"/>
    <lineage>
        <taxon>Bacteria</taxon>
        <taxon>Pseudomonadati</taxon>
        <taxon>Pseudomonadota</taxon>
        <taxon>Betaproteobacteria</taxon>
        <taxon>Nitrosomonadales</taxon>
        <taxon>Thiobacillaceae</taxon>
        <taxon>Parasulfuritortus</taxon>
    </lineage>
</organism>
<keyword evidence="12 15" id="KW-0627">Porphyrin biosynthesis</keyword>
<evidence type="ECO:0000256" key="8">
    <source>
        <dbReference type="ARBA" id="ARBA00022723"/>
    </source>
</evidence>
<dbReference type="EMBL" id="SJZB01000014">
    <property type="protein sequence ID" value="TCJ17089.1"/>
    <property type="molecule type" value="Genomic_DNA"/>
</dbReference>
<dbReference type="PROSITE" id="PS51918">
    <property type="entry name" value="RADICAL_SAM"/>
    <property type="match status" value="1"/>
</dbReference>
<dbReference type="PANTHER" id="PTHR13932:SF6">
    <property type="entry name" value="OXYGEN-INDEPENDENT COPROPORPHYRINOGEN III OXIDASE"/>
    <property type="match status" value="1"/>
</dbReference>
<evidence type="ECO:0000256" key="13">
    <source>
        <dbReference type="ARBA" id="ARBA00024295"/>
    </source>
</evidence>
<evidence type="ECO:0000256" key="14">
    <source>
        <dbReference type="ARBA" id="ARBA00048321"/>
    </source>
</evidence>
<dbReference type="SFLD" id="SFLDG01082">
    <property type="entry name" value="B12-binding_domain_containing"/>
    <property type="match status" value="1"/>
</dbReference>